<dbReference type="Proteomes" id="UP000683291">
    <property type="component" value="Chromosome 1"/>
</dbReference>
<proteinExistence type="predicted"/>
<dbReference type="AlphaFoldDB" id="A0A975PM69"/>
<evidence type="ECO:0000313" key="2">
    <source>
        <dbReference type="Proteomes" id="UP000683291"/>
    </source>
</evidence>
<evidence type="ECO:0000313" key="1">
    <source>
        <dbReference type="EMBL" id="QUJ76116.1"/>
    </source>
</evidence>
<gene>
    <name evidence="1" type="ORF">KDD17_14495</name>
</gene>
<dbReference type="KEGG" id="sual:KDD17_14495"/>
<sequence length="59" mass="6664">MDEWQLRAASEGDPNALDFIGFGDCQRILEFNIQVPNRALHFGVPEGEAREWLSGLAFE</sequence>
<name>A0A975PM69_9RHOB</name>
<reference evidence="1" key="1">
    <citation type="submission" date="2021-04" db="EMBL/GenBank/DDBJ databases">
        <title>Complete genome sequence for Sulfitobacter sp. strain JK7-1.</title>
        <authorList>
            <person name="Park S.-J."/>
        </authorList>
    </citation>
    <scope>NUCLEOTIDE SEQUENCE</scope>
    <source>
        <strain evidence="1">JK7-1</strain>
    </source>
</reference>
<dbReference type="RefSeq" id="WP_212704314.1">
    <property type="nucleotide sequence ID" value="NZ_CP073581.1"/>
</dbReference>
<organism evidence="1 2">
    <name type="scientific">Sulfitobacter albidus</name>
    <dbReference type="NCBI Taxonomy" id="2829501"/>
    <lineage>
        <taxon>Bacteria</taxon>
        <taxon>Pseudomonadati</taxon>
        <taxon>Pseudomonadota</taxon>
        <taxon>Alphaproteobacteria</taxon>
        <taxon>Rhodobacterales</taxon>
        <taxon>Roseobacteraceae</taxon>
        <taxon>Sulfitobacter</taxon>
    </lineage>
</organism>
<keyword evidence="2" id="KW-1185">Reference proteome</keyword>
<accession>A0A975PM69</accession>
<protein>
    <submittedName>
        <fullName evidence="1">Uncharacterized protein</fullName>
    </submittedName>
</protein>
<dbReference type="EMBL" id="CP073581">
    <property type="protein sequence ID" value="QUJ76116.1"/>
    <property type="molecule type" value="Genomic_DNA"/>
</dbReference>